<organism evidence="6 7">
    <name type="scientific">Ophiocordyceps sinensis</name>
    <dbReference type="NCBI Taxonomy" id="72228"/>
    <lineage>
        <taxon>Eukaryota</taxon>
        <taxon>Fungi</taxon>
        <taxon>Dikarya</taxon>
        <taxon>Ascomycota</taxon>
        <taxon>Pezizomycotina</taxon>
        <taxon>Sordariomycetes</taxon>
        <taxon>Hypocreomycetidae</taxon>
        <taxon>Hypocreales</taxon>
        <taxon>Ophiocordycipitaceae</taxon>
        <taxon>Ophiocordyceps</taxon>
    </lineage>
</organism>
<name>A0A8H4LXM0_9HYPO</name>
<dbReference type="AlphaFoldDB" id="A0A8H4LXM0"/>
<keyword evidence="7" id="KW-1185">Reference proteome</keyword>
<dbReference type="OrthoDB" id="5584477at2759"/>
<protein>
    <recommendedName>
        <fullName evidence="1">non-specific serine/threonine protein kinase</fullName>
        <ecNumber evidence="1">2.7.11.1</ecNumber>
    </recommendedName>
</protein>
<evidence type="ECO:0000256" key="3">
    <source>
        <dbReference type="ARBA" id="ARBA00048679"/>
    </source>
</evidence>
<dbReference type="EMBL" id="JAAVMX010000006">
    <property type="protein sequence ID" value="KAF4507423.1"/>
    <property type="molecule type" value="Genomic_DNA"/>
</dbReference>
<dbReference type="PANTHER" id="PTHR38248:SF2">
    <property type="entry name" value="FUNK1 11"/>
    <property type="match status" value="1"/>
</dbReference>
<proteinExistence type="predicted"/>
<evidence type="ECO:0000313" key="6">
    <source>
        <dbReference type="EMBL" id="KAF4507423.1"/>
    </source>
</evidence>
<dbReference type="Proteomes" id="UP000557566">
    <property type="component" value="Unassembled WGS sequence"/>
</dbReference>
<dbReference type="InterPro" id="IPR040976">
    <property type="entry name" value="Pkinase_fungal"/>
</dbReference>
<comment type="catalytic activity">
    <reaction evidence="2">
        <text>L-threonyl-[protein] + ATP = O-phospho-L-threonyl-[protein] + ADP + H(+)</text>
        <dbReference type="Rhea" id="RHEA:46608"/>
        <dbReference type="Rhea" id="RHEA-COMP:11060"/>
        <dbReference type="Rhea" id="RHEA-COMP:11605"/>
        <dbReference type="ChEBI" id="CHEBI:15378"/>
        <dbReference type="ChEBI" id="CHEBI:30013"/>
        <dbReference type="ChEBI" id="CHEBI:30616"/>
        <dbReference type="ChEBI" id="CHEBI:61977"/>
        <dbReference type="ChEBI" id="CHEBI:456216"/>
        <dbReference type="EC" id="2.7.11.1"/>
    </reaction>
</comment>
<dbReference type="EC" id="2.7.11.1" evidence="1"/>
<sequence length="534" mass="60428">MEDGVFQEIRHCTYRSVLGFHKKYFEDKRWSRRAKRIWRAAKSHYSDHDQRWTQLPDAPTENDVCAWWLGLQQELLASERAAYFRSPQGDQVGAETERQLGLLVKRKRDGASDAKHDWKHVSVVGELRTRKDEAVLLQIGSAVRNLFANQPLRLFVPAFTLAGTTMESWVFDRSGPYSGATFDIHEEPEKFIQVMCGYLMMSDQELGLDTVTTGKNDRLFVTIPVEVRGKMRNRELELDPDPIAFQRAIVCRGTSCFLAKPKSPSRHDWVAKLPWTSSMRPAGYNWVVKFSWTSGMRPAEADLLRKANNRGVKGLAKMVGYHEVVTSISKLRQGLVFPNPHKFRRAQMSSQSHFSPSEFGGLGMTNSRLAKRKSTDGGSLVSKRCRLSGQSAQAEHGPYSAQEPENSVQEPESTSLIQYRPYENRIFRVLAVSPAGRSISQFRSIVELLEGLRDAIKAHRSLFMDGRILHRDISENNIIITDPDIADGFKGMLIDLDLAKEDGMPGGGARHRTGTMEFRPSRSYGQYPSSIPYA</sequence>
<dbReference type="PROSITE" id="PS00109">
    <property type="entry name" value="PROTEIN_KINASE_TYR"/>
    <property type="match status" value="1"/>
</dbReference>
<feature type="region of interest" description="Disordered" evidence="4">
    <location>
        <begin position="391"/>
        <end position="411"/>
    </location>
</feature>
<comment type="catalytic activity">
    <reaction evidence="3">
        <text>L-seryl-[protein] + ATP = O-phospho-L-seryl-[protein] + ADP + H(+)</text>
        <dbReference type="Rhea" id="RHEA:17989"/>
        <dbReference type="Rhea" id="RHEA-COMP:9863"/>
        <dbReference type="Rhea" id="RHEA-COMP:11604"/>
        <dbReference type="ChEBI" id="CHEBI:15378"/>
        <dbReference type="ChEBI" id="CHEBI:29999"/>
        <dbReference type="ChEBI" id="CHEBI:30616"/>
        <dbReference type="ChEBI" id="CHEBI:83421"/>
        <dbReference type="ChEBI" id="CHEBI:456216"/>
        <dbReference type="EC" id="2.7.11.1"/>
    </reaction>
</comment>
<evidence type="ECO:0000313" key="7">
    <source>
        <dbReference type="Proteomes" id="UP000557566"/>
    </source>
</evidence>
<gene>
    <name evidence="6" type="ORF">G6O67_006058</name>
</gene>
<feature type="region of interest" description="Disordered" evidence="4">
    <location>
        <begin position="505"/>
        <end position="534"/>
    </location>
</feature>
<evidence type="ECO:0000256" key="1">
    <source>
        <dbReference type="ARBA" id="ARBA00012513"/>
    </source>
</evidence>
<evidence type="ECO:0000256" key="4">
    <source>
        <dbReference type="SAM" id="MobiDB-lite"/>
    </source>
</evidence>
<dbReference type="GO" id="GO:0004674">
    <property type="term" value="F:protein serine/threonine kinase activity"/>
    <property type="evidence" value="ECO:0007669"/>
    <property type="project" value="UniProtKB-EC"/>
</dbReference>
<dbReference type="InterPro" id="IPR008266">
    <property type="entry name" value="Tyr_kinase_AS"/>
</dbReference>
<accession>A0A8H4LXM0</accession>
<dbReference type="SUPFAM" id="SSF56112">
    <property type="entry name" value="Protein kinase-like (PK-like)"/>
    <property type="match status" value="1"/>
</dbReference>
<evidence type="ECO:0000259" key="5">
    <source>
        <dbReference type="Pfam" id="PF17667"/>
    </source>
</evidence>
<evidence type="ECO:0000256" key="2">
    <source>
        <dbReference type="ARBA" id="ARBA00047899"/>
    </source>
</evidence>
<feature type="compositionally biased region" description="Polar residues" evidence="4">
    <location>
        <begin position="523"/>
        <end position="534"/>
    </location>
</feature>
<dbReference type="InterPro" id="IPR011009">
    <property type="entry name" value="Kinase-like_dom_sf"/>
</dbReference>
<dbReference type="Pfam" id="PF17667">
    <property type="entry name" value="Pkinase_fungal"/>
    <property type="match status" value="1"/>
</dbReference>
<comment type="caution">
    <text evidence="6">The sequence shown here is derived from an EMBL/GenBank/DDBJ whole genome shotgun (WGS) entry which is preliminary data.</text>
</comment>
<feature type="domain" description="Fungal-type protein kinase" evidence="5">
    <location>
        <begin position="104"/>
        <end position="518"/>
    </location>
</feature>
<dbReference type="PANTHER" id="PTHR38248">
    <property type="entry name" value="FUNK1 6"/>
    <property type="match status" value="1"/>
</dbReference>
<reference evidence="6 7" key="1">
    <citation type="journal article" date="2020" name="Genome Biol. Evol.">
        <title>A new high-quality draft genome assembly of the Chinese cordyceps Ophiocordyceps sinensis.</title>
        <authorList>
            <person name="Shu R."/>
            <person name="Zhang J."/>
            <person name="Meng Q."/>
            <person name="Zhang H."/>
            <person name="Zhou G."/>
            <person name="Li M."/>
            <person name="Wu P."/>
            <person name="Zhao Y."/>
            <person name="Chen C."/>
            <person name="Qin Q."/>
        </authorList>
    </citation>
    <scope>NUCLEOTIDE SEQUENCE [LARGE SCALE GENOMIC DNA]</scope>
    <source>
        <strain evidence="6 7">IOZ07</strain>
    </source>
</reference>